<dbReference type="InterPro" id="IPR013762">
    <property type="entry name" value="Integrase-like_cat_sf"/>
</dbReference>
<keyword evidence="1" id="KW-0233">DNA recombination</keyword>
<dbReference type="SUPFAM" id="SSF56349">
    <property type="entry name" value="DNA breaking-rejoining enzymes"/>
    <property type="match status" value="1"/>
</dbReference>
<keyword evidence="4" id="KW-1185">Reference proteome</keyword>
<evidence type="ECO:0000313" key="3">
    <source>
        <dbReference type="EMBL" id="GAA3664169.1"/>
    </source>
</evidence>
<dbReference type="InterPro" id="IPR002104">
    <property type="entry name" value="Integrase_catalytic"/>
</dbReference>
<organism evidence="3 4">
    <name type="scientific">Nonomuraea antimicrobica</name>
    <dbReference type="NCBI Taxonomy" id="561173"/>
    <lineage>
        <taxon>Bacteria</taxon>
        <taxon>Bacillati</taxon>
        <taxon>Actinomycetota</taxon>
        <taxon>Actinomycetes</taxon>
        <taxon>Streptosporangiales</taxon>
        <taxon>Streptosporangiaceae</taxon>
        <taxon>Nonomuraea</taxon>
    </lineage>
</organism>
<dbReference type="Gene3D" id="1.10.443.10">
    <property type="entry name" value="Intergrase catalytic core"/>
    <property type="match status" value="1"/>
</dbReference>
<comment type="caution">
    <text evidence="3">The sequence shown here is derived from an EMBL/GenBank/DDBJ whole genome shotgun (WGS) entry which is preliminary data.</text>
</comment>
<dbReference type="InterPro" id="IPR011010">
    <property type="entry name" value="DNA_brk_join_enz"/>
</dbReference>
<evidence type="ECO:0000259" key="2">
    <source>
        <dbReference type="PROSITE" id="PS51898"/>
    </source>
</evidence>
<name>A0ABP7BLH9_9ACTN</name>
<gene>
    <name evidence="3" type="ORF">GCM10022224_030190</name>
</gene>
<dbReference type="EMBL" id="BAAAZP010000055">
    <property type="protein sequence ID" value="GAA3664169.1"/>
    <property type="molecule type" value="Genomic_DNA"/>
</dbReference>
<reference evidence="4" key="1">
    <citation type="journal article" date="2019" name="Int. J. Syst. Evol. Microbiol.">
        <title>The Global Catalogue of Microorganisms (GCM) 10K type strain sequencing project: providing services to taxonomists for standard genome sequencing and annotation.</title>
        <authorList>
            <consortium name="The Broad Institute Genomics Platform"/>
            <consortium name="The Broad Institute Genome Sequencing Center for Infectious Disease"/>
            <person name="Wu L."/>
            <person name="Ma J."/>
        </authorList>
    </citation>
    <scope>NUCLEOTIDE SEQUENCE [LARGE SCALE GENOMIC DNA]</scope>
    <source>
        <strain evidence="4">JCM 16904</strain>
    </source>
</reference>
<dbReference type="Proteomes" id="UP001500902">
    <property type="component" value="Unassembled WGS sequence"/>
</dbReference>
<sequence length="57" mass="6162">MPVHVVSRRLGHADVQTTLNTYAHVTDDAELRAVADWAKLTAGWRAMSADGTQIGPC</sequence>
<protein>
    <recommendedName>
        <fullName evidence="2">Tyr recombinase domain-containing protein</fullName>
    </recommendedName>
</protein>
<accession>A0ABP7BLH9</accession>
<evidence type="ECO:0000256" key="1">
    <source>
        <dbReference type="ARBA" id="ARBA00023172"/>
    </source>
</evidence>
<evidence type="ECO:0000313" key="4">
    <source>
        <dbReference type="Proteomes" id="UP001500902"/>
    </source>
</evidence>
<dbReference type="RefSeq" id="WP_344877317.1">
    <property type="nucleotide sequence ID" value="NZ_BAAAZP010000055.1"/>
</dbReference>
<dbReference type="PROSITE" id="PS51898">
    <property type="entry name" value="TYR_RECOMBINASE"/>
    <property type="match status" value="1"/>
</dbReference>
<proteinExistence type="predicted"/>
<feature type="domain" description="Tyr recombinase" evidence="2">
    <location>
        <begin position="1"/>
        <end position="36"/>
    </location>
</feature>